<evidence type="ECO:0000313" key="2">
    <source>
        <dbReference type="EMBL" id="KAL3675054.1"/>
    </source>
</evidence>
<name>A0ABD3GB81_9MARC</name>
<dbReference type="InterPro" id="IPR000477">
    <property type="entry name" value="RT_dom"/>
</dbReference>
<dbReference type="EMBL" id="JBJQOH010000008">
    <property type="protein sequence ID" value="KAL3675054.1"/>
    <property type="molecule type" value="Genomic_DNA"/>
</dbReference>
<dbReference type="Pfam" id="PF00078">
    <property type="entry name" value="RVT_1"/>
    <property type="match status" value="1"/>
</dbReference>
<sequence length="321" mass="35654">MLDETPTNKEISDTLFLLPAGKSPGPDGVSREVMVELWPVIGNLFCEVVVEFWESGRLHPYFKEGLLFLLPKTENTSGLAHWRPITLLNTVYKVIAKLLALRLAVVLPGLVPVEQQGFLKGRSMQNCILTFALVHENLKRHRKGALFFTLDQEKAYDRLLPQFIWETMEKLGFSRQFRSIVQGLQTDAETRILLGGDLLPAFEKENANGEILPVVISTGQSVSCTCLADDVAGYMAIDERSVRNLFALLKDLEFAAGGKVNVLKSKVLVLGSMRRLPAWLNGIGLQVIGKGQATRYLGVDNGQEMLGRITRKAQSFSQPSL</sequence>
<feature type="domain" description="Reverse transcriptase" evidence="1">
    <location>
        <begin position="74"/>
        <end position="298"/>
    </location>
</feature>
<keyword evidence="3" id="KW-1185">Reference proteome</keyword>
<organism evidence="2 3">
    <name type="scientific">Riccia sorocarpa</name>
    <dbReference type="NCBI Taxonomy" id="122646"/>
    <lineage>
        <taxon>Eukaryota</taxon>
        <taxon>Viridiplantae</taxon>
        <taxon>Streptophyta</taxon>
        <taxon>Embryophyta</taxon>
        <taxon>Marchantiophyta</taxon>
        <taxon>Marchantiopsida</taxon>
        <taxon>Marchantiidae</taxon>
        <taxon>Marchantiales</taxon>
        <taxon>Ricciaceae</taxon>
        <taxon>Riccia</taxon>
    </lineage>
</organism>
<dbReference type="PANTHER" id="PTHR19446">
    <property type="entry name" value="REVERSE TRANSCRIPTASES"/>
    <property type="match status" value="1"/>
</dbReference>
<gene>
    <name evidence="2" type="ORF">R1sor_025002</name>
</gene>
<dbReference type="AlphaFoldDB" id="A0ABD3GB81"/>
<proteinExistence type="predicted"/>
<evidence type="ECO:0000259" key="1">
    <source>
        <dbReference type="Pfam" id="PF00078"/>
    </source>
</evidence>
<accession>A0ABD3GB81</accession>
<evidence type="ECO:0000313" key="3">
    <source>
        <dbReference type="Proteomes" id="UP001633002"/>
    </source>
</evidence>
<dbReference type="Proteomes" id="UP001633002">
    <property type="component" value="Unassembled WGS sequence"/>
</dbReference>
<reference evidence="2 3" key="1">
    <citation type="submission" date="2024-09" db="EMBL/GenBank/DDBJ databases">
        <title>Chromosome-scale assembly of Riccia sorocarpa.</title>
        <authorList>
            <person name="Paukszto L."/>
        </authorList>
    </citation>
    <scope>NUCLEOTIDE SEQUENCE [LARGE SCALE GENOMIC DNA]</scope>
    <source>
        <strain evidence="2">LP-2024</strain>
        <tissue evidence="2">Aerial parts of the thallus</tissue>
    </source>
</reference>
<comment type="caution">
    <text evidence="2">The sequence shown here is derived from an EMBL/GenBank/DDBJ whole genome shotgun (WGS) entry which is preliminary data.</text>
</comment>
<protein>
    <recommendedName>
        <fullName evidence="1">Reverse transcriptase domain-containing protein</fullName>
    </recommendedName>
</protein>